<protein>
    <submittedName>
        <fullName evidence="1">Uncharacterized protein</fullName>
    </submittedName>
</protein>
<comment type="caution">
    <text evidence="1">The sequence shown here is derived from an EMBL/GenBank/DDBJ whole genome shotgun (WGS) entry which is preliminary data.</text>
</comment>
<dbReference type="Proteomes" id="UP000193719">
    <property type="component" value="Unassembled WGS sequence"/>
</dbReference>
<organism evidence="1 2">
    <name type="scientific">Piromyces finnis</name>
    <dbReference type="NCBI Taxonomy" id="1754191"/>
    <lineage>
        <taxon>Eukaryota</taxon>
        <taxon>Fungi</taxon>
        <taxon>Fungi incertae sedis</taxon>
        <taxon>Chytridiomycota</taxon>
        <taxon>Chytridiomycota incertae sedis</taxon>
        <taxon>Neocallimastigomycetes</taxon>
        <taxon>Neocallimastigales</taxon>
        <taxon>Neocallimastigaceae</taxon>
        <taxon>Piromyces</taxon>
    </lineage>
</organism>
<evidence type="ECO:0000313" key="1">
    <source>
        <dbReference type="EMBL" id="ORX60231.1"/>
    </source>
</evidence>
<reference evidence="1 2" key="1">
    <citation type="submission" date="2016-08" db="EMBL/GenBank/DDBJ databases">
        <title>Genomes of anaerobic fungi encode conserved fungal cellulosomes for biomass hydrolysis.</title>
        <authorList>
            <consortium name="DOE Joint Genome Institute"/>
            <person name="Haitjema C.H."/>
            <person name="Gilmore S.P."/>
            <person name="Henske J.K."/>
            <person name="Solomon K.V."/>
            <person name="De Groot R."/>
            <person name="Kuo A."/>
            <person name="Mondo S.J."/>
            <person name="Salamov A.A."/>
            <person name="Labutti K."/>
            <person name="Zhao Z."/>
            <person name="Chiniquy J."/>
            <person name="Barry K."/>
            <person name="Brewer H.M."/>
            <person name="Purvine S.O."/>
            <person name="Wright A.T."/>
            <person name="Boxma B."/>
            <person name="Van Alen T."/>
            <person name="Hackstein J.H."/>
            <person name="Baker S.E."/>
            <person name="Grigoriev I.V."/>
            <person name="O'Malley M.A."/>
        </authorList>
    </citation>
    <scope>NUCLEOTIDE SEQUENCE [LARGE SCALE GENOMIC DNA]</scope>
    <source>
        <strain evidence="2">finn</strain>
    </source>
</reference>
<dbReference type="AlphaFoldDB" id="A0A1Y1VNM4"/>
<name>A0A1Y1VNM4_9FUNG</name>
<gene>
    <name evidence="1" type="ORF">BCR36DRAFT_366237</name>
</gene>
<dbReference type="EMBL" id="MCFH01000002">
    <property type="protein sequence ID" value="ORX60231.1"/>
    <property type="molecule type" value="Genomic_DNA"/>
</dbReference>
<evidence type="ECO:0000313" key="2">
    <source>
        <dbReference type="Proteomes" id="UP000193719"/>
    </source>
</evidence>
<sequence>MKTSMLTFKKYYSVIFNFVQVKNNQKINDSYVKVNIDKRIGKVDDFIGHVLLDAFFSSIMLKRNEVDYREELIHSIKELNALLFLLDESNINWNYIKVEAIDDEQFIVENVPYSLNDIALARHTYTVKNEKGDNHSISIWEFSLLYDNVYIIISYDYNNKNIVNTIEMKNGYHSYDTFSF</sequence>
<proteinExistence type="predicted"/>
<accession>A0A1Y1VNM4</accession>
<keyword evidence="2" id="KW-1185">Reference proteome</keyword>
<reference evidence="1 2" key="2">
    <citation type="submission" date="2016-08" db="EMBL/GenBank/DDBJ databases">
        <title>Pervasive Adenine N6-methylation of Active Genes in Fungi.</title>
        <authorList>
            <consortium name="DOE Joint Genome Institute"/>
            <person name="Mondo S.J."/>
            <person name="Dannebaum R.O."/>
            <person name="Kuo R.C."/>
            <person name="Labutti K."/>
            <person name="Haridas S."/>
            <person name="Kuo A."/>
            <person name="Salamov A."/>
            <person name="Ahrendt S.R."/>
            <person name="Lipzen A."/>
            <person name="Sullivan W."/>
            <person name="Andreopoulos W.B."/>
            <person name="Clum A."/>
            <person name="Lindquist E."/>
            <person name="Daum C."/>
            <person name="Ramamoorthy G.K."/>
            <person name="Gryganskyi A."/>
            <person name="Culley D."/>
            <person name="Magnuson J.K."/>
            <person name="James T.Y."/>
            <person name="O'Malley M.A."/>
            <person name="Stajich J.E."/>
            <person name="Spatafora J.W."/>
            <person name="Visel A."/>
            <person name="Grigoriev I.V."/>
        </authorList>
    </citation>
    <scope>NUCLEOTIDE SEQUENCE [LARGE SCALE GENOMIC DNA]</scope>
    <source>
        <strain evidence="2">finn</strain>
    </source>
</reference>